<gene>
    <name evidence="2" type="ORF">V7S43_005457</name>
</gene>
<proteinExistence type="predicted"/>
<keyword evidence="3" id="KW-1185">Reference proteome</keyword>
<sequence length="294" mass="32793">MAKRRALDLQLLHERPTKRKSKPLAPRKTVNRSEFALDYEENDGDEQAPIHPTRKTKARPSSPLRDEERAQFDSWLNAPVEKPAVPGAGVAKRVPDGDLPMFRDKRVLVNPARAQPNRSRRPRSSAESPPRKTARYVDKMVKDSLARDVVSLPLITSPTSKDKAVMEQLLADCKGKVLRAGGSPTQQDNQHSGRNTIETHDVELPDQLFYAQNSSEPLSKVNLSDWLIFCTEESSVLAQMAIKLSPRCTGLDLTSLVTLSRAKDFSTLLGNCPKLQRLVLDKFENIPASTLDNP</sequence>
<dbReference type="EMBL" id="JBIMZQ010000009">
    <property type="protein sequence ID" value="KAL3669073.1"/>
    <property type="molecule type" value="Genomic_DNA"/>
</dbReference>
<evidence type="ECO:0000256" key="1">
    <source>
        <dbReference type="SAM" id="MobiDB-lite"/>
    </source>
</evidence>
<name>A0ABD3FQS8_9STRA</name>
<feature type="compositionally biased region" description="Basic and acidic residues" evidence="1">
    <location>
        <begin position="1"/>
        <end position="15"/>
    </location>
</feature>
<organism evidence="2 3">
    <name type="scientific">Phytophthora oleae</name>
    <dbReference type="NCBI Taxonomy" id="2107226"/>
    <lineage>
        <taxon>Eukaryota</taxon>
        <taxon>Sar</taxon>
        <taxon>Stramenopiles</taxon>
        <taxon>Oomycota</taxon>
        <taxon>Peronosporomycetes</taxon>
        <taxon>Peronosporales</taxon>
        <taxon>Peronosporaceae</taxon>
        <taxon>Phytophthora</taxon>
    </lineage>
</organism>
<evidence type="ECO:0000313" key="3">
    <source>
        <dbReference type="Proteomes" id="UP001632037"/>
    </source>
</evidence>
<feature type="region of interest" description="Disordered" evidence="1">
    <location>
        <begin position="1"/>
        <end position="135"/>
    </location>
</feature>
<comment type="caution">
    <text evidence="2">The sequence shown here is derived from an EMBL/GenBank/DDBJ whole genome shotgun (WGS) entry which is preliminary data.</text>
</comment>
<feature type="compositionally biased region" description="Basic and acidic residues" evidence="1">
    <location>
        <begin position="93"/>
        <end position="107"/>
    </location>
</feature>
<feature type="compositionally biased region" description="Acidic residues" evidence="1">
    <location>
        <begin position="37"/>
        <end position="46"/>
    </location>
</feature>
<dbReference type="Proteomes" id="UP001632037">
    <property type="component" value="Unassembled WGS sequence"/>
</dbReference>
<evidence type="ECO:0000313" key="2">
    <source>
        <dbReference type="EMBL" id="KAL3669073.1"/>
    </source>
</evidence>
<reference evidence="2 3" key="1">
    <citation type="submission" date="2024-09" db="EMBL/GenBank/DDBJ databases">
        <title>Genome sequencing and assembly of Phytophthora oleae, isolate VK10A, causative agent of rot of olive drupes.</title>
        <authorList>
            <person name="Conti Taguali S."/>
            <person name="Riolo M."/>
            <person name="La Spada F."/>
            <person name="Cacciola S.O."/>
            <person name="Dionisio G."/>
        </authorList>
    </citation>
    <scope>NUCLEOTIDE SEQUENCE [LARGE SCALE GENOMIC DNA]</scope>
    <source>
        <strain evidence="2 3">VK10A</strain>
    </source>
</reference>
<dbReference type="AlphaFoldDB" id="A0ABD3FQS8"/>
<accession>A0ABD3FQS8</accession>
<protein>
    <submittedName>
        <fullName evidence="2">Uncharacterized protein</fullName>
    </submittedName>
</protein>